<dbReference type="PANTHER" id="PTHR22696:SF1">
    <property type="entry name" value="E3 UBIQUITIN-PROTEIN LIGASE RNF26"/>
    <property type="match status" value="1"/>
</dbReference>
<dbReference type="Proteomes" id="UP000008073">
    <property type="component" value="Unassembled WGS sequence"/>
</dbReference>
<dbReference type="GO" id="GO:0016567">
    <property type="term" value="P:protein ubiquitination"/>
    <property type="evidence" value="ECO:0007669"/>
    <property type="project" value="TreeGrafter"/>
</dbReference>
<dbReference type="EMBL" id="ACFL01000008">
    <property type="protein sequence ID" value="EEU09069.1"/>
    <property type="molecule type" value="Genomic_DNA"/>
</dbReference>
<feature type="transmembrane region" description="Helical" evidence="1">
    <location>
        <begin position="157"/>
        <end position="176"/>
    </location>
</feature>
<gene>
    <name evidence="2" type="primary">ASI3</name>
    <name evidence="2" type="ORF">C1Q_00295</name>
</gene>
<accession>C7GJE7</accession>
<keyword evidence="1" id="KW-0472">Membrane</keyword>
<dbReference type="CDD" id="cd16616">
    <property type="entry name" value="mRING-HC-C4C4_Asi1p-like"/>
    <property type="match status" value="1"/>
</dbReference>
<dbReference type="Pfam" id="PF13920">
    <property type="entry name" value="zf-C3HC4_3"/>
    <property type="match status" value="1"/>
</dbReference>
<proteinExistence type="predicted"/>
<dbReference type="PANTHER" id="PTHR22696">
    <property type="entry name" value="E3 UBIQUITIN-PROTEIN LIGASE RNF26"/>
    <property type="match status" value="1"/>
</dbReference>
<feature type="transmembrane region" description="Helical" evidence="1">
    <location>
        <begin position="278"/>
        <end position="298"/>
    </location>
</feature>
<organism evidence="2 3">
    <name type="scientific">Saccharomyces cerevisiae (strain JAY291)</name>
    <name type="common">Baker's yeast</name>
    <dbReference type="NCBI Taxonomy" id="574961"/>
    <lineage>
        <taxon>Eukaryota</taxon>
        <taxon>Fungi</taxon>
        <taxon>Dikarya</taxon>
        <taxon>Ascomycota</taxon>
        <taxon>Saccharomycotina</taxon>
        <taxon>Saccharomycetes</taxon>
        <taxon>Saccharomycetales</taxon>
        <taxon>Saccharomycetaceae</taxon>
        <taxon>Saccharomyces</taxon>
    </lineage>
</organism>
<comment type="caution">
    <text evidence="2">The sequence shown here is derived from an EMBL/GenBank/DDBJ whole genome shotgun (WGS) entry which is preliminary data.</text>
</comment>
<evidence type="ECO:0000256" key="1">
    <source>
        <dbReference type="SAM" id="Phobius"/>
    </source>
</evidence>
<feature type="transmembrane region" description="Helical" evidence="1">
    <location>
        <begin position="88"/>
        <end position="104"/>
    </location>
</feature>
<keyword evidence="1" id="KW-0812">Transmembrane</keyword>
<dbReference type="GO" id="GO:0061630">
    <property type="term" value="F:ubiquitin protein ligase activity"/>
    <property type="evidence" value="ECO:0007669"/>
    <property type="project" value="TreeGrafter"/>
</dbReference>
<reference evidence="2 3" key="1">
    <citation type="journal article" date="2009" name="Genome Res.">
        <title>Genome structure of a Saccharomyces cerevisiae strain widely used in bioethanol production.</title>
        <authorList>
            <person name="Argueso J.L."/>
            <person name="Carazzolle M.F."/>
            <person name="Mieczkowski P.A."/>
            <person name="Duarte F.M."/>
            <person name="Netto O.V."/>
            <person name="Missawa S.K."/>
            <person name="Galzerani F."/>
            <person name="Costa G.G."/>
            <person name="Vidal R.O."/>
            <person name="Noronha M.F."/>
            <person name="Dominska M."/>
            <person name="Andrietta M.G."/>
            <person name="Andrietta S.R."/>
            <person name="Cunha A.F."/>
            <person name="Gomes L.H."/>
            <person name="Tavares F.C."/>
            <person name="Alcarde A.R."/>
            <person name="Dietrich F.S."/>
            <person name="McCusker J.H."/>
            <person name="Petes T.D."/>
            <person name="Pereira G.A."/>
        </authorList>
    </citation>
    <scope>NUCLEOTIDE SEQUENCE [LARGE SCALE GENOMIC DNA]</scope>
    <source>
        <strain evidence="2 3">JAY291</strain>
    </source>
</reference>
<evidence type="ECO:0000313" key="2">
    <source>
        <dbReference type="EMBL" id="EEU09069.1"/>
    </source>
</evidence>
<evidence type="ECO:0000313" key="3">
    <source>
        <dbReference type="Proteomes" id="UP000008073"/>
    </source>
</evidence>
<feature type="transmembrane region" description="Helical" evidence="1">
    <location>
        <begin position="124"/>
        <end position="145"/>
    </location>
</feature>
<dbReference type="InterPro" id="IPR013083">
    <property type="entry name" value="Znf_RING/FYVE/PHD"/>
</dbReference>
<name>C7GJE7_YEAS2</name>
<dbReference type="Gene3D" id="3.30.40.10">
    <property type="entry name" value="Zinc/RING finger domain, C3HC4 (zinc finger)"/>
    <property type="match status" value="1"/>
</dbReference>
<dbReference type="OrthoDB" id="66726at2759"/>
<keyword evidence="1" id="KW-1133">Transmembrane helix</keyword>
<dbReference type="GO" id="GO:0006511">
    <property type="term" value="P:ubiquitin-dependent protein catabolic process"/>
    <property type="evidence" value="ECO:0007669"/>
    <property type="project" value="TreeGrafter"/>
</dbReference>
<protein>
    <submittedName>
        <fullName evidence="2">Asi3p</fullName>
    </submittedName>
</protein>
<dbReference type="AlphaFoldDB" id="C7GJE7"/>
<sequence>MSTNILQHVKQLLHNRDVFSFFHNKTGNLNYLDNTTQKPEVFVSPNSTIVSAPTLDSFQALMEKGNFTTLQLAKVGIRMFFSYSVSKYAVLCFSTAIILNRLTVMSSLRSNSTNIRLPLWSKTLLHLVATLSLVKALLQILSQFGLMHELHVSDTDFYALSVYLFVALSDCIEIFISSTTNVPSLICSDFSIWGLSLNLYIISKMPAGQQHIGDNVELLGAVFHRLVIHLVELFHIRAYRLCGEVILNAGFFTAFVTRTYLNGLDFINICLIHNYFPGFFYISTILLASIGIFLKALFTSNPFRSLYSRYKNLEKWWRSNNYNGEEEFNEIALSLCLLLTSNDYKIFKKSDNVKSVDEVAAFSNSYVVSGHLNQLQSTPEDLLSRKEMTTDSQLPGFARTYLGLFELVRTIILTYSRLLKNLLWSKNFESSIDKKPRVGMRKKRDLNKYVTEKNYKKFLYKPDVKELNIESDLRSLELLLPEDDSSKDYFPPRKIDESVSDEEFDSDMESQLIIDEEKELTHLSSNAVDSDDLEEIAWNISMWSILNYEMDVHNKVNGPLTRSQYGKRNPQGVLVDVVIERLLHHTNSRYMYKRFNMKDDDKLEFKFDFAFDSCDEVEEMDLSCLICKVNKRNIVTWPCRCLALCDDCRISLGYKGFATCVSCDSEVKGYSKLNIV</sequence>